<dbReference type="Proteomes" id="UP000076727">
    <property type="component" value="Unassembled WGS sequence"/>
</dbReference>
<keyword evidence="2" id="KW-1133">Transmembrane helix</keyword>
<reference evidence="3 4" key="1">
    <citation type="journal article" date="2016" name="Mol. Biol. Evol.">
        <title>Comparative Genomics of Early-Diverging Mushroom-Forming Fungi Provides Insights into the Origins of Lignocellulose Decay Capabilities.</title>
        <authorList>
            <person name="Nagy L.G."/>
            <person name="Riley R."/>
            <person name="Tritt A."/>
            <person name="Adam C."/>
            <person name="Daum C."/>
            <person name="Floudas D."/>
            <person name="Sun H."/>
            <person name="Yadav J.S."/>
            <person name="Pangilinan J."/>
            <person name="Larsson K.H."/>
            <person name="Matsuura K."/>
            <person name="Barry K."/>
            <person name="Labutti K."/>
            <person name="Kuo R."/>
            <person name="Ohm R.A."/>
            <person name="Bhattacharya S.S."/>
            <person name="Shirouzu T."/>
            <person name="Yoshinaga Y."/>
            <person name="Martin F.M."/>
            <person name="Grigoriev I.V."/>
            <person name="Hibbett D.S."/>
        </authorList>
    </citation>
    <scope>NUCLEOTIDE SEQUENCE [LARGE SCALE GENOMIC DNA]</scope>
    <source>
        <strain evidence="3 4">L-15889</strain>
    </source>
</reference>
<gene>
    <name evidence="3" type="ORF">DAEQUDRAFT_762205</name>
</gene>
<evidence type="ECO:0000256" key="1">
    <source>
        <dbReference type="SAM" id="MobiDB-lite"/>
    </source>
</evidence>
<evidence type="ECO:0000313" key="3">
    <source>
        <dbReference type="EMBL" id="KZT73277.1"/>
    </source>
</evidence>
<organism evidence="3 4">
    <name type="scientific">Daedalea quercina L-15889</name>
    <dbReference type="NCBI Taxonomy" id="1314783"/>
    <lineage>
        <taxon>Eukaryota</taxon>
        <taxon>Fungi</taxon>
        <taxon>Dikarya</taxon>
        <taxon>Basidiomycota</taxon>
        <taxon>Agaricomycotina</taxon>
        <taxon>Agaricomycetes</taxon>
        <taxon>Polyporales</taxon>
        <taxon>Fomitopsis</taxon>
    </lineage>
</organism>
<feature type="region of interest" description="Disordered" evidence="1">
    <location>
        <begin position="245"/>
        <end position="283"/>
    </location>
</feature>
<feature type="compositionally biased region" description="Low complexity" evidence="1">
    <location>
        <begin position="265"/>
        <end position="282"/>
    </location>
</feature>
<dbReference type="AlphaFoldDB" id="A0A165TDE4"/>
<accession>A0A165TDE4</accession>
<evidence type="ECO:0000313" key="4">
    <source>
        <dbReference type="Proteomes" id="UP000076727"/>
    </source>
</evidence>
<keyword evidence="2" id="KW-0472">Membrane</keyword>
<feature type="transmembrane region" description="Helical" evidence="2">
    <location>
        <begin position="472"/>
        <end position="490"/>
    </location>
</feature>
<sequence length="496" mass="54433">MALLLEDEHWEVPNDDRLLFTAAADYRTEAWNMQLELYRAPSGTEFILTENGLGLREGASTPMNILYNVISPGGAQESWFTFTRSFPITPKLVIMLRDGMPAWEARRRTHASVGLVLTSSFHDIPRTMPRATYIPPFPPGSVDWMEKEPRYRTSEERKKEEDRQLRGLVNGVPLASRLQDRFIFAISDLTEDQAGKVNTLLLTHCKETISFLTPGGLLRAIEAFERDRELTTENKARYKSLKTKLLAERARVSPSPTTSTPPSPSTTVSPTSQPSATASSTSDLRATMEAAPLEASLPGVRGIFKRRPAAVPHKTALARPDVPEEELPLAGIATVFSRSSVDTSHATISHPSAPTSDNDSMAAVLVTPEVEAPLLVVERDLSTIRPSTSDADMPIRVFPINPTIPKPAESSLERAADVPGDKEMETTLCDNQGLIPGGHDSIFVDDAVDTQVDGFRTDVQPPPAQNSQETPWWVWAVGFASLALIGGSYVRANRRG</sequence>
<protein>
    <submittedName>
        <fullName evidence="3">Uncharacterized protein</fullName>
    </submittedName>
</protein>
<proteinExistence type="predicted"/>
<dbReference type="EMBL" id="KV429037">
    <property type="protein sequence ID" value="KZT73277.1"/>
    <property type="molecule type" value="Genomic_DNA"/>
</dbReference>
<keyword evidence="2" id="KW-0812">Transmembrane</keyword>
<keyword evidence="4" id="KW-1185">Reference proteome</keyword>
<name>A0A165TDE4_9APHY</name>
<evidence type="ECO:0000256" key="2">
    <source>
        <dbReference type="SAM" id="Phobius"/>
    </source>
</evidence>
<dbReference type="OrthoDB" id="5340163at2759"/>